<proteinExistence type="predicted"/>
<accession>A0A811UNE6</accession>
<dbReference type="GO" id="GO:0005886">
    <property type="term" value="C:plasma membrane"/>
    <property type="evidence" value="ECO:0007669"/>
    <property type="project" value="UniProtKB-SubCell"/>
</dbReference>
<feature type="transmembrane region" description="Helical" evidence="6">
    <location>
        <begin position="179"/>
        <end position="204"/>
    </location>
</feature>
<keyword evidence="2" id="KW-1003">Cell membrane</keyword>
<keyword evidence="4 6" id="KW-1133">Transmembrane helix</keyword>
<evidence type="ECO:0000256" key="1">
    <source>
        <dbReference type="ARBA" id="ARBA00004651"/>
    </source>
</evidence>
<evidence type="ECO:0000256" key="6">
    <source>
        <dbReference type="SAM" id="Phobius"/>
    </source>
</evidence>
<gene>
    <name evidence="7" type="ORF">CCAP1982_LOCUS8850</name>
</gene>
<evidence type="ECO:0000256" key="3">
    <source>
        <dbReference type="ARBA" id="ARBA00022692"/>
    </source>
</evidence>
<evidence type="ECO:0000313" key="8">
    <source>
        <dbReference type="Proteomes" id="UP000606786"/>
    </source>
</evidence>
<feature type="transmembrane region" description="Helical" evidence="6">
    <location>
        <begin position="152"/>
        <end position="173"/>
    </location>
</feature>
<dbReference type="AlphaFoldDB" id="A0A811UNE6"/>
<keyword evidence="5 6" id="KW-0472">Membrane</keyword>
<sequence length="241" mass="27504">MPLLRRVFRNLLDADNYYKSIQPLFFCTQILGLTSYVVSTNKSGVKSLTMSALSHIVALVQLVGFAYSSAYVVYFNATYIGQFLNTDITNGGEKSIVLASGATAVVVLITNFVRRRRLLWVLEYFPRIDKSFQRIGICWNYTKVLHCILSKIVFMICVLSIAFGIYVCCWRRLDVYPPLPIIFMSLNQQIGIYFTILLFSFVMLSTRVRMQALNKVLNFGEASDRRSQGHPQLTSVSFRLI</sequence>
<keyword evidence="8" id="KW-1185">Reference proteome</keyword>
<organism evidence="7 8">
    <name type="scientific">Ceratitis capitata</name>
    <name type="common">Mediterranean fruit fly</name>
    <name type="synonym">Tephritis capitata</name>
    <dbReference type="NCBI Taxonomy" id="7213"/>
    <lineage>
        <taxon>Eukaryota</taxon>
        <taxon>Metazoa</taxon>
        <taxon>Ecdysozoa</taxon>
        <taxon>Arthropoda</taxon>
        <taxon>Hexapoda</taxon>
        <taxon>Insecta</taxon>
        <taxon>Pterygota</taxon>
        <taxon>Neoptera</taxon>
        <taxon>Endopterygota</taxon>
        <taxon>Diptera</taxon>
        <taxon>Brachycera</taxon>
        <taxon>Muscomorpha</taxon>
        <taxon>Tephritoidea</taxon>
        <taxon>Tephritidae</taxon>
        <taxon>Ceratitis</taxon>
        <taxon>Ceratitis</taxon>
    </lineage>
</organism>
<feature type="transmembrane region" description="Helical" evidence="6">
    <location>
        <begin position="20"/>
        <end position="38"/>
    </location>
</feature>
<reference evidence="7" key="1">
    <citation type="submission" date="2020-11" db="EMBL/GenBank/DDBJ databases">
        <authorList>
            <person name="Whitehead M."/>
        </authorList>
    </citation>
    <scope>NUCLEOTIDE SEQUENCE</scope>
    <source>
        <strain evidence="7">EGII</strain>
    </source>
</reference>
<keyword evidence="3 6" id="KW-0812">Transmembrane</keyword>
<dbReference type="Proteomes" id="UP000606786">
    <property type="component" value="Unassembled WGS sequence"/>
</dbReference>
<dbReference type="Pfam" id="PF08395">
    <property type="entry name" value="7tm_7"/>
    <property type="match status" value="1"/>
</dbReference>
<evidence type="ECO:0000313" key="7">
    <source>
        <dbReference type="EMBL" id="CAD7000370.1"/>
    </source>
</evidence>
<comment type="subcellular location">
    <subcellularLocation>
        <location evidence="1">Cell membrane</location>
        <topology evidence="1">Multi-pass membrane protein</topology>
    </subcellularLocation>
</comment>
<comment type="caution">
    <text evidence="7">The sequence shown here is derived from an EMBL/GenBank/DDBJ whole genome shotgun (WGS) entry which is preliminary data.</text>
</comment>
<dbReference type="GO" id="GO:0050909">
    <property type="term" value="P:sensory perception of taste"/>
    <property type="evidence" value="ECO:0007669"/>
    <property type="project" value="InterPro"/>
</dbReference>
<evidence type="ECO:0000256" key="2">
    <source>
        <dbReference type="ARBA" id="ARBA00022475"/>
    </source>
</evidence>
<dbReference type="EMBL" id="CAJHJT010000012">
    <property type="protein sequence ID" value="CAD7000370.1"/>
    <property type="molecule type" value="Genomic_DNA"/>
</dbReference>
<name>A0A811UNE6_CERCA</name>
<evidence type="ECO:0000256" key="4">
    <source>
        <dbReference type="ARBA" id="ARBA00022989"/>
    </source>
</evidence>
<evidence type="ECO:0000256" key="5">
    <source>
        <dbReference type="ARBA" id="ARBA00023136"/>
    </source>
</evidence>
<dbReference type="InterPro" id="IPR013604">
    <property type="entry name" value="7TM_chemorcpt"/>
</dbReference>
<feature type="transmembrane region" description="Helical" evidence="6">
    <location>
        <begin position="95"/>
        <end position="113"/>
    </location>
</feature>
<protein>
    <submittedName>
        <fullName evidence="7">(Mediterranean fruit fly) hypothetical protein</fullName>
    </submittedName>
</protein>
<feature type="transmembrane region" description="Helical" evidence="6">
    <location>
        <begin position="50"/>
        <end position="75"/>
    </location>
</feature>